<feature type="compositionally biased region" description="Low complexity" evidence="6">
    <location>
        <begin position="496"/>
        <end position="513"/>
    </location>
</feature>
<accession>A0ABR4P3C5</accession>
<feature type="region of interest" description="Disordered" evidence="6">
    <location>
        <begin position="547"/>
        <end position="574"/>
    </location>
</feature>
<feature type="region of interest" description="Disordered" evidence="6">
    <location>
        <begin position="760"/>
        <end position="822"/>
    </location>
</feature>
<reference evidence="8 9" key="1">
    <citation type="submission" date="2024-06" db="EMBL/GenBank/DDBJ databases">
        <title>Complete genome of Phlyctema vagabunda strain 19-DSS-EL-015.</title>
        <authorList>
            <person name="Fiorenzani C."/>
        </authorList>
    </citation>
    <scope>NUCLEOTIDE SEQUENCE [LARGE SCALE GENOMIC DNA]</scope>
    <source>
        <strain evidence="8 9">19-DSS-EL-015</strain>
    </source>
</reference>
<feature type="binding site" evidence="5">
    <location>
        <position position="533"/>
    </location>
    <ligand>
        <name>Zn(2+)</name>
        <dbReference type="ChEBI" id="CHEBI:29105"/>
    </ligand>
</feature>
<evidence type="ECO:0000256" key="1">
    <source>
        <dbReference type="ARBA" id="ARBA00006924"/>
    </source>
</evidence>
<feature type="binding site" evidence="5">
    <location>
        <position position="561"/>
    </location>
    <ligand>
        <name>Zn(2+)</name>
        <dbReference type="ChEBI" id="CHEBI:29105"/>
    </ligand>
</feature>
<dbReference type="EMBL" id="JBFCZG010000010">
    <property type="protein sequence ID" value="KAL3417792.1"/>
    <property type="molecule type" value="Genomic_DNA"/>
</dbReference>
<comment type="caution">
    <text evidence="8">The sequence shown here is derived from an EMBL/GenBank/DDBJ whole genome shotgun (WGS) entry which is preliminary data.</text>
</comment>
<evidence type="ECO:0000313" key="8">
    <source>
        <dbReference type="EMBL" id="KAL3417792.1"/>
    </source>
</evidence>
<feature type="compositionally biased region" description="Low complexity" evidence="6">
    <location>
        <begin position="172"/>
        <end position="185"/>
    </location>
</feature>
<dbReference type="InterPro" id="IPR003000">
    <property type="entry name" value="Sirtuin"/>
</dbReference>
<name>A0ABR4P3C5_9HELO</name>
<protein>
    <submittedName>
        <fullName evidence="8">Hst3 protein</fullName>
    </submittedName>
</protein>
<dbReference type="PROSITE" id="PS50305">
    <property type="entry name" value="SIRTUIN"/>
    <property type="match status" value="1"/>
</dbReference>
<feature type="compositionally biased region" description="Basic and acidic residues" evidence="6">
    <location>
        <begin position="681"/>
        <end position="708"/>
    </location>
</feature>
<dbReference type="InterPro" id="IPR050134">
    <property type="entry name" value="NAD-dep_sirtuin_deacylases"/>
</dbReference>
<feature type="binding site" evidence="5">
    <location>
        <position position="558"/>
    </location>
    <ligand>
        <name>Zn(2+)</name>
        <dbReference type="ChEBI" id="CHEBI:29105"/>
    </ligand>
</feature>
<evidence type="ECO:0000256" key="5">
    <source>
        <dbReference type="PROSITE-ProRule" id="PRU00236"/>
    </source>
</evidence>
<evidence type="ECO:0000256" key="6">
    <source>
        <dbReference type="SAM" id="MobiDB-lite"/>
    </source>
</evidence>
<feature type="region of interest" description="Disordered" evidence="6">
    <location>
        <begin position="1133"/>
        <end position="1161"/>
    </location>
</feature>
<dbReference type="Gene3D" id="3.40.50.1220">
    <property type="entry name" value="TPP-binding domain"/>
    <property type="match status" value="2"/>
</dbReference>
<dbReference type="InterPro" id="IPR001138">
    <property type="entry name" value="Zn2Cys6_DnaBD"/>
</dbReference>
<feature type="compositionally biased region" description="Polar residues" evidence="6">
    <location>
        <begin position="780"/>
        <end position="822"/>
    </location>
</feature>
<keyword evidence="3" id="KW-0520">NAD</keyword>
<keyword evidence="5" id="KW-0479">Metal-binding</keyword>
<keyword evidence="2" id="KW-0808">Transferase</keyword>
<feature type="compositionally biased region" description="Polar residues" evidence="6">
    <location>
        <begin position="109"/>
        <end position="119"/>
    </location>
</feature>
<gene>
    <name evidence="8" type="ORF">PVAG01_10802</name>
</gene>
<feature type="region of interest" description="Disordered" evidence="6">
    <location>
        <begin position="62"/>
        <end position="81"/>
    </location>
</feature>
<feature type="active site" description="Proton acceptor" evidence="5">
    <location>
        <position position="525"/>
    </location>
</feature>
<evidence type="ECO:0000259" key="7">
    <source>
        <dbReference type="PROSITE" id="PS50305"/>
    </source>
</evidence>
<feature type="compositionally biased region" description="Basic and acidic residues" evidence="6">
    <location>
        <begin position="717"/>
        <end position="736"/>
    </location>
</feature>
<feature type="region of interest" description="Disordered" evidence="6">
    <location>
        <begin position="322"/>
        <end position="402"/>
    </location>
</feature>
<dbReference type="Proteomes" id="UP001629113">
    <property type="component" value="Unassembled WGS sequence"/>
</dbReference>
<dbReference type="Pfam" id="PF02146">
    <property type="entry name" value="SIR2"/>
    <property type="match status" value="3"/>
</dbReference>
<feature type="region of interest" description="Disordered" evidence="6">
    <location>
        <begin position="681"/>
        <end position="736"/>
    </location>
</feature>
<dbReference type="InterPro" id="IPR029035">
    <property type="entry name" value="DHS-like_NAD/FAD-binding_dom"/>
</dbReference>
<comment type="similarity">
    <text evidence="1">Belongs to the sirtuin family. Class I subfamily.</text>
</comment>
<feature type="compositionally biased region" description="Low complexity" evidence="6">
    <location>
        <begin position="372"/>
        <end position="402"/>
    </location>
</feature>
<keyword evidence="5" id="KW-0862">Zinc</keyword>
<dbReference type="InterPro" id="IPR026590">
    <property type="entry name" value="Ssirtuin_cat_dom"/>
</dbReference>
<dbReference type="PANTHER" id="PTHR11085">
    <property type="entry name" value="NAD-DEPENDENT PROTEIN DEACYLASE SIRTUIN-5, MITOCHONDRIAL-RELATED"/>
    <property type="match status" value="1"/>
</dbReference>
<dbReference type="CDD" id="cd00067">
    <property type="entry name" value="GAL4"/>
    <property type="match status" value="1"/>
</dbReference>
<dbReference type="SUPFAM" id="SSF52467">
    <property type="entry name" value="DHS-like NAD/FAD-binding domain"/>
    <property type="match status" value="2"/>
</dbReference>
<feature type="compositionally biased region" description="Low complexity" evidence="6">
    <location>
        <begin position="209"/>
        <end position="222"/>
    </location>
</feature>
<evidence type="ECO:0000256" key="4">
    <source>
        <dbReference type="ARBA" id="ARBA00023242"/>
    </source>
</evidence>
<feature type="compositionally biased region" description="Polar residues" evidence="6">
    <location>
        <begin position="1088"/>
        <end position="1107"/>
    </location>
</feature>
<feature type="compositionally biased region" description="Low complexity" evidence="6">
    <location>
        <begin position="323"/>
        <end position="337"/>
    </location>
</feature>
<feature type="compositionally biased region" description="Polar residues" evidence="6">
    <location>
        <begin position="153"/>
        <end position="164"/>
    </location>
</feature>
<evidence type="ECO:0000313" key="9">
    <source>
        <dbReference type="Proteomes" id="UP001629113"/>
    </source>
</evidence>
<organism evidence="8 9">
    <name type="scientific">Phlyctema vagabunda</name>
    <dbReference type="NCBI Taxonomy" id="108571"/>
    <lineage>
        <taxon>Eukaryota</taxon>
        <taxon>Fungi</taxon>
        <taxon>Dikarya</taxon>
        <taxon>Ascomycota</taxon>
        <taxon>Pezizomycotina</taxon>
        <taxon>Leotiomycetes</taxon>
        <taxon>Helotiales</taxon>
        <taxon>Dermateaceae</taxon>
        <taxon>Phlyctema</taxon>
    </lineage>
</organism>
<feature type="compositionally biased region" description="Polar residues" evidence="6">
    <location>
        <begin position="232"/>
        <end position="249"/>
    </location>
</feature>
<sequence>MPTINVKPGSALDLQAIADVMGKSKKVVVITGAGISTNCGIPDFRSENGLYSLIQAQYDAAARDPSAYTEDVDTRPTKRRRVSERWTYVTVAEETGEVITEPDLVAPYSQPSRGSSSELSAPPSILSSDAELSDGSPPTPRRLRRSQRSQSSNTDECSTHTSYKSLAKVSPTSLTTTRSNHSSTTNPAPSTGPVVKSYNKPTPSRHASLQRQRSTRSTSSLSNAVREEVQDSQELAQTPSSLQATPAVDFTNTTINLTKPLHEQSQDLEDASQVSTPVQGTELAHTAIITQSLQPPTANLLQTLSSKFASDKALCSPQRFHATTTESVSTPTPSIPTAQSQNARRSIADLDKTHTSADSQIIETQPSRKASLLRQSSSILSSTEEPSSQSFSSSQSSSRASLPNLKGKDLFDSMIWSDAFTTSVFYRFISSLRQKVKEDVQRTTQTHRFIRILRDGGRLVRCYTQNIDSLEEREGLSTQLELGPGDRSRFSKAKKLAQSSSKGSSKGMASGPGSLRGGVEVVQLHGSLVGLRCGICGSISSWDEDRHQATSAGQAPECPSCESKNASRTGRGRRSLTVGRLRPDIVLYGEEHPSAHLISPLITHDLSLGPDVLLILGTSLRVHGLKVMVREFAKSVHNKGGKVVFVNNTKPSESVWGDVIDYWVEWDCDAWVSDLMERREDISAPQDATKRSISKTEKNTRATKEDSTAKSTKKSAKNSEKSSKNGEPRKVSRPSATRDCRLNGVYFTFKIIESLGKILDKQGQPSPRGRSELPSISRGHVTNTSRQTKNARSNKRTTAIGQRPSQLQDQSTEQSTRSVALSNSVTEKLLLESRNLSPEDTRQAILALSAKGKRTLPTTYGEFFSYTLSSNVLPGLTWPTASMNLLTHPPNTTGAPQLQSFQHHGHPLVKVARLNGRTQDSSRLDLQRIKSLKELGLRPEVGNGSRRVRGELRSRRPSLELPPISTQVETRASLRKVLRDTHEDSVVKVTRSCAECKRRKIRCDPSHQTYDESSLPVVKGHVMDSHDITQLSELSSTSSTPSDLQDSVDAQLLSEASALTRAPSNSACSDCKRQKKRCSPLHRPLLPTPSSSYASSEANPANDNSKLPTPPISSDPVTVALDLTPITRRIKDMGHIGAVLSSPLKPTTRSSRRLTRGESLS</sequence>
<feature type="region of interest" description="Disordered" evidence="6">
    <location>
        <begin position="1079"/>
        <end position="1117"/>
    </location>
</feature>
<keyword evidence="9" id="KW-1185">Reference proteome</keyword>
<feature type="region of interest" description="Disordered" evidence="6">
    <location>
        <begin position="476"/>
        <end position="513"/>
    </location>
</feature>
<dbReference type="PANTHER" id="PTHR11085:SF8">
    <property type="entry name" value="NAD-DEPENDENT HISTONE DEACETYLASE HST3"/>
    <property type="match status" value="1"/>
</dbReference>
<keyword evidence="4" id="KW-0539">Nucleus</keyword>
<evidence type="ECO:0000256" key="2">
    <source>
        <dbReference type="ARBA" id="ARBA00022679"/>
    </source>
</evidence>
<feature type="region of interest" description="Disordered" evidence="6">
    <location>
        <begin position="102"/>
        <end position="249"/>
    </location>
</feature>
<feature type="compositionally biased region" description="Basic and acidic residues" evidence="6">
    <location>
        <begin position="346"/>
        <end position="355"/>
    </location>
</feature>
<feature type="domain" description="Deacetylase sirtuin-type" evidence="7">
    <location>
        <begin position="7"/>
        <end position="690"/>
    </location>
</feature>
<feature type="compositionally biased region" description="Polar residues" evidence="6">
    <location>
        <begin position="356"/>
        <end position="368"/>
    </location>
</feature>
<proteinExistence type="inferred from homology"/>
<evidence type="ECO:0000256" key="3">
    <source>
        <dbReference type="ARBA" id="ARBA00023027"/>
    </source>
</evidence>
<feature type="binding site" evidence="5">
    <location>
        <position position="536"/>
    </location>
    <ligand>
        <name>Zn(2+)</name>
        <dbReference type="ChEBI" id="CHEBI:29105"/>
    </ligand>
</feature>